<dbReference type="InterPro" id="IPR040756">
    <property type="entry name" value="Peptidase_M61_N"/>
</dbReference>
<dbReference type="AlphaFoldDB" id="A0AA49Q4C6"/>
<dbReference type="SUPFAM" id="SSF55486">
    <property type="entry name" value="Metalloproteases ('zincins'), catalytic domain"/>
    <property type="match status" value="1"/>
</dbReference>
<dbReference type="PIRSF" id="PIRSF016493">
    <property type="entry name" value="Glycyl_aminpptds"/>
    <property type="match status" value="1"/>
</dbReference>
<dbReference type="InterPro" id="IPR001478">
    <property type="entry name" value="PDZ"/>
</dbReference>
<organism evidence="5">
    <name type="scientific">Pseudogemmatithrix spongiicola</name>
    <dbReference type="NCBI Taxonomy" id="3062599"/>
    <lineage>
        <taxon>Bacteria</taxon>
        <taxon>Pseudomonadati</taxon>
        <taxon>Gemmatimonadota</taxon>
        <taxon>Gemmatimonadia</taxon>
        <taxon>Gemmatimonadales</taxon>
        <taxon>Gemmatimonadaceae</taxon>
        <taxon>Pseudogemmatithrix</taxon>
    </lineage>
</organism>
<evidence type="ECO:0000259" key="4">
    <source>
        <dbReference type="Pfam" id="PF17899"/>
    </source>
</evidence>
<evidence type="ECO:0000256" key="1">
    <source>
        <dbReference type="SAM" id="SignalP"/>
    </source>
</evidence>
<dbReference type="EMBL" id="CP130613">
    <property type="protein sequence ID" value="WKW14025.1"/>
    <property type="molecule type" value="Genomic_DNA"/>
</dbReference>
<gene>
    <name evidence="5" type="ORF">Strain138_000350</name>
    <name evidence="6" type="ORF">Strain318_000350</name>
</gene>
<dbReference type="Pfam" id="PF05299">
    <property type="entry name" value="Peptidase_M61"/>
    <property type="match status" value="1"/>
</dbReference>
<dbReference type="KEGG" id="pspc:Strain318_000350"/>
<feature type="signal peptide" evidence="1">
    <location>
        <begin position="1"/>
        <end position="19"/>
    </location>
</feature>
<dbReference type="Gene3D" id="1.10.390.10">
    <property type="entry name" value="Neutral Protease Domain 2"/>
    <property type="match status" value="1"/>
</dbReference>
<dbReference type="Pfam" id="PF13180">
    <property type="entry name" value="PDZ_2"/>
    <property type="match status" value="1"/>
</dbReference>
<accession>A0AA49Q7F4</accession>
<dbReference type="InterPro" id="IPR007963">
    <property type="entry name" value="Peptidase_M61_catalytic"/>
</dbReference>
<dbReference type="Gene3D" id="2.30.42.10">
    <property type="match status" value="1"/>
</dbReference>
<proteinExistence type="predicted"/>
<dbReference type="EMBL" id="CP130612">
    <property type="protein sequence ID" value="WKW11115.1"/>
    <property type="molecule type" value="Genomic_DNA"/>
</dbReference>
<dbReference type="InterPro" id="IPR036034">
    <property type="entry name" value="PDZ_sf"/>
</dbReference>
<evidence type="ECO:0000313" key="5">
    <source>
        <dbReference type="EMBL" id="WKW11115.1"/>
    </source>
</evidence>
<feature type="domain" description="Peptidase M61 N-terminal" evidence="4">
    <location>
        <begin position="35"/>
        <end position="196"/>
    </location>
</feature>
<evidence type="ECO:0000259" key="3">
    <source>
        <dbReference type="Pfam" id="PF13180"/>
    </source>
</evidence>
<keyword evidence="7" id="KW-1185">Reference proteome</keyword>
<keyword evidence="1" id="KW-0732">Signal</keyword>
<dbReference type="SUPFAM" id="SSF50156">
    <property type="entry name" value="PDZ domain-like"/>
    <property type="match status" value="1"/>
</dbReference>
<evidence type="ECO:0000259" key="2">
    <source>
        <dbReference type="Pfam" id="PF05299"/>
    </source>
</evidence>
<feature type="domain" description="PDZ" evidence="3">
    <location>
        <begin position="516"/>
        <end position="572"/>
    </location>
</feature>
<dbReference type="InterPro" id="IPR024191">
    <property type="entry name" value="Peptidase_M61"/>
</dbReference>
<dbReference type="Proteomes" id="UP001229955">
    <property type="component" value="Chromosome"/>
</dbReference>
<reference evidence="5" key="1">
    <citation type="submission" date="2023-07" db="EMBL/GenBank/DDBJ databases">
        <authorList>
            <person name="Haufschild T."/>
            <person name="Kallscheuer N."/>
            <person name="Hammer J."/>
            <person name="Kohn T."/>
            <person name="Kabuu M."/>
            <person name="Jogler M."/>
            <person name="Wohfarth N."/>
            <person name="Heuer A."/>
            <person name="Rohde M."/>
            <person name="van Teeseling M.C.F."/>
            <person name="Jogler C."/>
        </authorList>
    </citation>
    <scope>NUCLEOTIDE SEQUENCE</scope>
    <source>
        <strain evidence="5">Strain 138</strain>
        <strain evidence="6">Strain 318</strain>
    </source>
</reference>
<dbReference type="Pfam" id="PF17899">
    <property type="entry name" value="Peptidase_M61_N"/>
    <property type="match status" value="1"/>
</dbReference>
<evidence type="ECO:0000313" key="7">
    <source>
        <dbReference type="Proteomes" id="UP001229955"/>
    </source>
</evidence>
<accession>A0AA49Q4C6</accession>
<feature type="chain" id="PRO_5041240878" evidence="1">
    <location>
        <begin position="20"/>
        <end position="620"/>
    </location>
</feature>
<evidence type="ECO:0000313" key="6">
    <source>
        <dbReference type="EMBL" id="WKW14025.1"/>
    </source>
</evidence>
<name>A0AA49Q4C6_9BACT</name>
<dbReference type="RefSeq" id="WP_367886817.1">
    <property type="nucleotide sequence ID" value="NZ_CP130612.1"/>
</dbReference>
<protein>
    <submittedName>
        <fullName evidence="5">PDZ domain-containing protein</fullName>
    </submittedName>
</protein>
<dbReference type="InterPro" id="IPR027268">
    <property type="entry name" value="Peptidase_M4/M1_CTD_sf"/>
</dbReference>
<dbReference type="Gene3D" id="2.60.40.3650">
    <property type="match status" value="1"/>
</dbReference>
<feature type="domain" description="Peptidase M61 catalytic" evidence="2">
    <location>
        <begin position="292"/>
        <end position="409"/>
    </location>
</feature>
<sequence>MRSLPTPVLALLVAAAPLAAQRPLDVPHNATLAYIAFPNAVHREAEVAVTFRDVPTGPLEVRMARSSPGRYAAHDFAKNVYGVRASDADGRPLAVERVRPNVWRVSGHRGTVRFAYTLFADRADGTYAGVDRTRAHLNIPATFAYAPALAERPVYATFVAPDSTWRIATQLQPTDDPRVFRAPHLQYFMDSPTHLGALDIREWQVGPAESRQTVRLALNHLGTQDEATRFTDLTKRVVNEMAAVFGEFPRFDFGTYTFVACYRPNCAGDGMEHRNSTSLTSSGSLAQSSAQLLGTVSHEFFHAWNVERIRPASLEPFDFSDANMSSELWFAEGFTNYYGPLVIHRAGITNTAQYARQISGAINTLTTHPGRRYFGPVGMSQQAPFVDAATSIDPNNRANMFISYYTYGEGIGLALDLTLRARGHTLDEVMQLMWRRFGAQTAGYAPARGYTVADVQMAVAEVARDSVFARDFFRDYIYGSELPPYASLLARAGFLLRPAASQEAWIGDTRLSAFEGEVVVAGPTTYGSPMYEVGLAAGDRILTLDSTAIATTEDVARVLSGKQPGTQLRVTWQSRAGEMSGTMRLRGNPRLEVVPYEDAGRKPTAEQLAFRRAWLGSRQR</sequence>